<protein>
    <submittedName>
        <fullName evidence="1">Uncharacterized protein</fullName>
    </submittedName>
</protein>
<evidence type="ECO:0000313" key="2">
    <source>
        <dbReference type="Proteomes" id="UP001140172"/>
    </source>
</evidence>
<reference evidence="1" key="1">
    <citation type="submission" date="2022-07" db="EMBL/GenBank/DDBJ databases">
        <title>Phylogenomic reconstructions and comparative analyses of Kickxellomycotina fungi.</title>
        <authorList>
            <person name="Reynolds N.K."/>
            <person name="Stajich J.E."/>
            <person name="Barry K."/>
            <person name="Grigoriev I.V."/>
            <person name="Crous P."/>
            <person name="Smith M.E."/>
        </authorList>
    </citation>
    <scope>NUCLEOTIDE SEQUENCE</scope>
    <source>
        <strain evidence="1">BCRC 34489</strain>
    </source>
</reference>
<keyword evidence="2" id="KW-1185">Reference proteome</keyword>
<gene>
    <name evidence="1" type="ORF">GGI15_001743</name>
</gene>
<organism evidence="1 2">
    <name type="scientific">Coemansia interrupta</name>
    <dbReference type="NCBI Taxonomy" id="1126814"/>
    <lineage>
        <taxon>Eukaryota</taxon>
        <taxon>Fungi</taxon>
        <taxon>Fungi incertae sedis</taxon>
        <taxon>Zoopagomycota</taxon>
        <taxon>Kickxellomycotina</taxon>
        <taxon>Kickxellomycetes</taxon>
        <taxon>Kickxellales</taxon>
        <taxon>Kickxellaceae</taxon>
        <taxon>Coemansia</taxon>
    </lineage>
</organism>
<name>A0A9W8HIR3_9FUNG</name>
<evidence type="ECO:0000313" key="1">
    <source>
        <dbReference type="EMBL" id="KAJ2785933.1"/>
    </source>
</evidence>
<dbReference type="EMBL" id="JANBUM010000076">
    <property type="protein sequence ID" value="KAJ2785933.1"/>
    <property type="molecule type" value="Genomic_DNA"/>
</dbReference>
<proteinExistence type="predicted"/>
<accession>A0A9W8HIR3</accession>
<dbReference type="OrthoDB" id="5568849at2759"/>
<sequence>MEASRSTIIKSILAREGPKTINQLFLAAQKAYPEQFKAVSRHKFKRVYLKNLKEFKQIVVKPTRDPEFLAKLREDPESRVAGTKKEAYVVAIAESLMQKYLSGEVDLNKSSTSIVETIEKERSKSRDFWEGNSNTPHDWRAILEASGHKTSL</sequence>
<comment type="caution">
    <text evidence="1">The sequence shown here is derived from an EMBL/GenBank/DDBJ whole genome shotgun (WGS) entry which is preliminary data.</text>
</comment>
<dbReference type="Proteomes" id="UP001140172">
    <property type="component" value="Unassembled WGS sequence"/>
</dbReference>
<dbReference type="AlphaFoldDB" id="A0A9W8HIR3"/>